<feature type="transmembrane region" description="Helical" evidence="1">
    <location>
        <begin position="62"/>
        <end position="88"/>
    </location>
</feature>
<protein>
    <submittedName>
        <fullName evidence="3">Zinc-ribbon domain-containing protein</fullName>
    </submittedName>
</protein>
<sequence length="123" mass="13431">MYCSKCGSKMEESAKFCPSCGASQVNQDLREVSQTSESVNKIVDEAKVKFDKGKQSGNLYKIVGWISMVVSLLFIPVLFGAIAVIMGYLYRSHDEKHGTILMIAGVAGAVLGMLLGMSYTPYY</sequence>
<keyword evidence="1" id="KW-0472">Membrane</keyword>
<feature type="transmembrane region" description="Helical" evidence="1">
    <location>
        <begin position="100"/>
        <end position="119"/>
    </location>
</feature>
<organism evidence="3 4">
    <name type="scientific">Vagococcus fluvialis</name>
    <dbReference type="NCBI Taxonomy" id="2738"/>
    <lineage>
        <taxon>Bacteria</taxon>
        <taxon>Bacillati</taxon>
        <taxon>Bacillota</taxon>
        <taxon>Bacilli</taxon>
        <taxon>Lactobacillales</taxon>
        <taxon>Enterococcaceae</taxon>
        <taxon>Vagococcus</taxon>
    </lineage>
</organism>
<evidence type="ECO:0000256" key="1">
    <source>
        <dbReference type="SAM" id="Phobius"/>
    </source>
</evidence>
<proteinExistence type="predicted"/>
<dbReference type="Pfam" id="PF13240">
    <property type="entry name" value="Zn_Ribbon_1"/>
    <property type="match status" value="1"/>
</dbReference>
<evidence type="ECO:0000313" key="3">
    <source>
        <dbReference type="EMBL" id="NKC68862.1"/>
    </source>
</evidence>
<dbReference type="AlphaFoldDB" id="A0A7X6DAM7"/>
<keyword evidence="1" id="KW-0812">Transmembrane</keyword>
<dbReference type="EMBL" id="JAAVMB010000016">
    <property type="protein sequence ID" value="NKC68862.1"/>
    <property type="molecule type" value="Genomic_DNA"/>
</dbReference>
<evidence type="ECO:0000313" key="4">
    <source>
        <dbReference type="Proteomes" id="UP000521358"/>
    </source>
</evidence>
<dbReference type="InterPro" id="IPR026870">
    <property type="entry name" value="Zinc_ribbon_dom"/>
</dbReference>
<name>A0A7X6DAM7_9ENTE</name>
<reference evidence="3 4" key="1">
    <citation type="submission" date="2020-03" db="EMBL/GenBank/DDBJ databases">
        <title>Bacterial samples isolated from urine from healthy bovine heifers (Gyr breed).</title>
        <authorList>
            <person name="Giannattasio-Ferraz S."/>
            <person name="Maskeri L."/>
            <person name="Penido A."/>
            <person name="Barbosa-Stancioli E.F."/>
            <person name="Putonti C."/>
        </authorList>
    </citation>
    <scope>NUCLEOTIDE SEQUENCE [LARGE SCALE GENOMIC DNA]</scope>
    <source>
        <strain evidence="3 4">UFMG-H7</strain>
    </source>
</reference>
<comment type="caution">
    <text evidence="3">The sequence shown here is derived from an EMBL/GenBank/DDBJ whole genome shotgun (WGS) entry which is preliminary data.</text>
</comment>
<dbReference type="Proteomes" id="UP000521358">
    <property type="component" value="Unassembled WGS sequence"/>
</dbReference>
<feature type="domain" description="Zinc-ribbon" evidence="2">
    <location>
        <begin position="2"/>
        <end position="23"/>
    </location>
</feature>
<evidence type="ECO:0000259" key="2">
    <source>
        <dbReference type="Pfam" id="PF13240"/>
    </source>
</evidence>
<gene>
    <name evidence="3" type="ORF">HED35_12260</name>
</gene>
<keyword evidence="1" id="KW-1133">Transmembrane helix</keyword>
<accession>A0A7X6DAM7</accession>